<reference evidence="1" key="1">
    <citation type="journal article" date="2014" name="Front. Microbiol.">
        <title>High frequency of phylogenetically diverse reductive dehalogenase-homologous genes in deep subseafloor sedimentary metagenomes.</title>
        <authorList>
            <person name="Kawai M."/>
            <person name="Futagami T."/>
            <person name="Toyoda A."/>
            <person name="Takaki Y."/>
            <person name="Nishi S."/>
            <person name="Hori S."/>
            <person name="Arai W."/>
            <person name="Tsubouchi T."/>
            <person name="Morono Y."/>
            <person name="Uchiyama I."/>
            <person name="Ito T."/>
            <person name="Fujiyama A."/>
            <person name="Inagaki F."/>
            <person name="Takami H."/>
        </authorList>
    </citation>
    <scope>NUCLEOTIDE SEQUENCE</scope>
    <source>
        <strain evidence="1">Expedition CK06-06</strain>
    </source>
</reference>
<dbReference type="NCBIfam" id="NF041539">
    <property type="entry name" value="choice_anch_R"/>
    <property type="match status" value="1"/>
</dbReference>
<accession>X1AR14</accession>
<feature type="non-terminal residue" evidence="1">
    <location>
        <position position="1"/>
    </location>
</feature>
<name>X1AR14_9ZZZZ</name>
<evidence type="ECO:0000313" key="1">
    <source>
        <dbReference type="EMBL" id="GAG85229.1"/>
    </source>
</evidence>
<protein>
    <submittedName>
        <fullName evidence="1">Uncharacterized protein</fullName>
    </submittedName>
</protein>
<proteinExistence type="predicted"/>
<organism evidence="1">
    <name type="scientific">marine sediment metagenome</name>
    <dbReference type="NCBI Taxonomy" id="412755"/>
    <lineage>
        <taxon>unclassified sequences</taxon>
        <taxon>metagenomes</taxon>
        <taxon>ecological metagenomes</taxon>
    </lineage>
</organism>
<gene>
    <name evidence="1" type="ORF">S01H4_24390</name>
</gene>
<dbReference type="EMBL" id="BART01011447">
    <property type="protein sequence ID" value="GAG85229.1"/>
    <property type="molecule type" value="Genomic_DNA"/>
</dbReference>
<comment type="caution">
    <text evidence="1">The sequence shown here is derived from an EMBL/GenBank/DDBJ whole genome shotgun (WGS) entry which is preliminary data.</text>
</comment>
<sequence>GEVQFRFLIGNESNPRLDNVYPSAGNHDEWYSKFINAEEIAVAARVSAFLHQLDQDNPNRSEGEWHEIQDKKWQAQTFVAGLTGALTKVALYLKKEKNLGVLTIEIRDCAGADDPPGSTVLASMTTSDVTSETGQEYEFTFTSPASVTAGVYYSIVLHEPEDVGDGGKYKWAEYKPSDIYLEGHVWKSGDSGGSWEVGGKWLHDYYFRTYVRGVPPENIFDSITLYVWRGPGI</sequence>
<dbReference type="AlphaFoldDB" id="X1AR14"/>